<dbReference type="PANTHER" id="PTHR12411">
    <property type="entry name" value="CYSTEINE PROTEASE FAMILY C1-RELATED"/>
    <property type="match status" value="1"/>
</dbReference>
<dbReference type="GO" id="GO:0008234">
    <property type="term" value="F:cysteine-type peptidase activity"/>
    <property type="evidence" value="ECO:0007669"/>
    <property type="project" value="InterPro"/>
</dbReference>
<dbReference type="STRING" id="1619234.SAMN05421730_103614"/>
<protein>
    <submittedName>
        <fullName evidence="4">Cysteine protease, C1A family</fullName>
    </submittedName>
</protein>
<dbReference type="Proteomes" id="UP000199315">
    <property type="component" value="Unassembled WGS sequence"/>
</dbReference>
<dbReference type="Gene3D" id="3.30.457.10">
    <property type="entry name" value="Copper amine oxidase-like, N-terminal domain"/>
    <property type="match status" value="1"/>
</dbReference>
<evidence type="ECO:0000313" key="5">
    <source>
        <dbReference type="Proteomes" id="UP000199315"/>
    </source>
</evidence>
<dbReference type="CDD" id="cd02619">
    <property type="entry name" value="Peptidase_C1"/>
    <property type="match status" value="1"/>
</dbReference>
<dbReference type="Gene3D" id="3.90.70.10">
    <property type="entry name" value="Cysteine proteinases"/>
    <property type="match status" value="1"/>
</dbReference>
<accession>A0A1D3TXZ5</accession>
<keyword evidence="2" id="KW-0472">Membrane</keyword>
<evidence type="ECO:0000256" key="1">
    <source>
        <dbReference type="ARBA" id="ARBA00008455"/>
    </source>
</evidence>
<feature type="transmembrane region" description="Helical" evidence="2">
    <location>
        <begin position="7"/>
        <end position="26"/>
    </location>
</feature>
<dbReference type="EMBL" id="FMKA01000036">
    <property type="protein sequence ID" value="SCP99258.1"/>
    <property type="molecule type" value="Genomic_DNA"/>
</dbReference>
<gene>
    <name evidence="4" type="ORF">SAMN05421730_103614</name>
</gene>
<dbReference type="InterPro" id="IPR000169">
    <property type="entry name" value="Pept_cys_AS"/>
</dbReference>
<reference evidence="4 5" key="1">
    <citation type="submission" date="2016-09" db="EMBL/GenBank/DDBJ databases">
        <authorList>
            <person name="Capua I."/>
            <person name="De Benedictis P."/>
            <person name="Joannis T."/>
            <person name="Lombin L.H."/>
            <person name="Cattoli G."/>
        </authorList>
    </citation>
    <scope>NUCLEOTIDE SEQUENCE [LARGE SCALE GENOMIC DNA]</scope>
    <source>
        <strain evidence="4 5">GluBS11</strain>
    </source>
</reference>
<dbReference type="InterPro" id="IPR012854">
    <property type="entry name" value="Cu_amine_oxidase-like_N"/>
</dbReference>
<evidence type="ECO:0000313" key="4">
    <source>
        <dbReference type="EMBL" id="SCP99258.1"/>
    </source>
</evidence>
<dbReference type="AlphaFoldDB" id="A0A1D3TXZ5"/>
<dbReference type="InterPro" id="IPR000668">
    <property type="entry name" value="Peptidase_C1A_C"/>
</dbReference>
<dbReference type="SUPFAM" id="SSF54001">
    <property type="entry name" value="Cysteine proteinases"/>
    <property type="match status" value="1"/>
</dbReference>
<name>A0A1D3TXZ5_9FIRM</name>
<dbReference type="GO" id="GO:0006508">
    <property type="term" value="P:proteolysis"/>
    <property type="evidence" value="ECO:0007669"/>
    <property type="project" value="UniProtKB-KW"/>
</dbReference>
<dbReference type="Pfam" id="PF18560">
    <property type="entry name" value="Lectin_like"/>
    <property type="match status" value="1"/>
</dbReference>
<proteinExistence type="inferred from homology"/>
<feature type="domain" description="Peptidase C1A papain C-terminal" evidence="3">
    <location>
        <begin position="178"/>
        <end position="400"/>
    </location>
</feature>
<organism evidence="4 5">
    <name type="scientific">Anaerobium acetethylicum</name>
    <dbReference type="NCBI Taxonomy" id="1619234"/>
    <lineage>
        <taxon>Bacteria</taxon>
        <taxon>Bacillati</taxon>
        <taxon>Bacillota</taxon>
        <taxon>Clostridia</taxon>
        <taxon>Lachnospirales</taxon>
        <taxon>Lachnospiraceae</taxon>
        <taxon>Anaerobium</taxon>
    </lineage>
</organism>
<dbReference type="Pfam" id="PF07833">
    <property type="entry name" value="Cu_amine_oxidN1"/>
    <property type="match status" value="1"/>
</dbReference>
<dbReference type="InterPro" id="IPR013128">
    <property type="entry name" value="Peptidase_C1A"/>
</dbReference>
<evidence type="ECO:0000256" key="2">
    <source>
        <dbReference type="SAM" id="Phobius"/>
    </source>
</evidence>
<keyword evidence="4" id="KW-0645">Protease</keyword>
<keyword evidence="5" id="KW-1185">Reference proteome</keyword>
<dbReference type="InterPro" id="IPR040528">
    <property type="entry name" value="Lectin-like"/>
</dbReference>
<sequence>MKRSQNYLFLLIVVMALIIARFNFIGNTDSVVKGREGAFNPEIWNSIIARTVNEKDISFAVDAKEVEIEEEQLYMDESLSVMIPTSYIKENFQCAANIYDKSKLVIEKNDHKLEFELGSDYMYINGARVKLSAPMTFQNGELFVPVEAVAEGLNYDFNWDIASNAVNVMGNEESDRILPYSYDLREAKITSKVKNQGQLGTCWAFASLTALESSIAPEESLVLSPDHMSIQNSFHAGQNDGGEYTMAMAYLTSWQGPVLEKDDPYADGKSPDDIKAVKHVQEIQVIEGKDYEEIKLAVFQYGGVQSSLYTSLTSAASQSIYYNRKESAYCFIGTDKPNHDVVIVGWDDNYPKEKFNVKLEGDGAFICQNSWGSKFGNDGFFYVSYYDTNIGMHNVVYTDVEDTDNYDNLYQSDLCGWVGQLGYGKESSYFANVYEAKNNETIEAVGFYATGKDTEYEIYAVPEFQGTESLQDRILLKTGYFKNAGFYTVDFDEGIKTESGKKFAIVINITTPNSVHPIAIEYKADAATSTVDLSDGEGYISLRGTKWEDVEENQECNLCLKVYTDNR</sequence>
<dbReference type="InterPro" id="IPR038765">
    <property type="entry name" value="Papain-like_cys_pep_sf"/>
</dbReference>
<keyword evidence="2" id="KW-1133">Transmembrane helix</keyword>
<dbReference type="Pfam" id="PF00112">
    <property type="entry name" value="Peptidase_C1"/>
    <property type="match status" value="1"/>
</dbReference>
<keyword evidence="4" id="KW-0378">Hydrolase</keyword>
<dbReference type="PROSITE" id="PS00139">
    <property type="entry name" value="THIOL_PROTEASE_CYS"/>
    <property type="match status" value="1"/>
</dbReference>
<dbReference type="SUPFAM" id="SSF55383">
    <property type="entry name" value="Copper amine oxidase, domain N"/>
    <property type="match status" value="1"/>
</dbReference>
<comment type="similarity">
    <text evidence="1">Belongs to the peptidase C1 family.</text>
</comment>
<dbReference type="InterPro" id="IPR036582">
    <property type="entry name" value="Mao_N_sf"/>
</dbReference>
<dbReference type="SMART" id="SM00645">
    <property type="entry name" value="Pept_C1"/>
    <property type="match status" value="1"/>
</dbReference>
<keyword evidence="2" id="KW-0812">Transmembrane</keyword>
<evidence type="ECO:0000259" key="3">
    <source>
        <dbReference type="SMART" id="SM00645"/>
    </source>
</evidence>